<dbReference type="Proteomes" id="UP001530400">
    <property type="component" value="Unassembled WGS sequence"/>
</dbReference>
<evidence type="ECO:0000313" key="2">
    <source>
        <dbReference type="EMBL" id="KAL3773016.1"/>
    </source>
</evidence>
<dbReference type="Pfam" id="PF05096">
    <property type="entry name" value="Glu_cyclase_2"/>
    <property type="match status" value="2"/>
</dbReference>
<proteinExistence type="predicted"/>
<dbReference type="PANTHER" id="PTHR31270">
    <property type="entry name" value="GLUTAMINYL-PEPTIDE CYCLOTRANSFERASE"/>
    <property type="match status" value="1"/>
</dbReference>
<protein>
    <recommendedName>
        <fullName evidence="4">Glutamine cyclotransferase</fullName>
    </recommendedName>
</protein>
<evidence type="ECO:0008006" key="4">
    <source>
        <dbReference type="Google" id="ProtNLM"/>
    </source>
</evidence>
<name>A0ABD3NEZ9_9STRA</name>
<dbReference type="EMBL" id="JALLPJ020001251">
    <property type="protein sequence ID" value="KAL3773016.1"/>
    <property type="molecule type" value="Genomic_DNA"/>
</dbReference>
<dbReference type="SUPFAM" id="SSF50998">
    <property type="entry name" value="Quinoprotein alcohol dehydrogenase-like"/>
    <property type="match status" value="1"/>
</dbReference>
<evidence type="ECO:0000256" key="1">
    <source>
        <dbReference type="SAM" id="MobiDB-lite"/>
    </source>
</evidence>
<dbReference type="InterPro" id="IPR007788">
    <property type="entry name" value="QCT"/>
</dbReference>
<organism evidence="2 3">
    <name type="scientific">Cyclotella atomus</name>
    <dbReference type="NCBI Taxonomy" id="382360"/>
    <lineage>
        <taxon>Eukaryota</taxon>
        <taxon>Sar</taxon>
        <taxon>Stramenopiles</taxon>
        <taxon>Ochrophyta</taxon>
        <taxon>Bacillariophyta</taxon>
        <taxon>Coscinodiscophyceae</taxon>
        <taxon>Thalassiosirophycidae</taxon>
        <taxon>Stephanodiscales</taxon>
        <taxon>Stephanodiscaceae</taxon>
        <taxon>Cyclotella</taxon>
    </lineage>
</organism>
<feature type="region of interest" description="Disordered" evidence="1">
    <location>
        <begin position="238"/>
        <end position="263"/>
    </location>
</feature>
<reference evidence="2 3" key="1">
    <citation type="submission" date="2024-10" db="EMBL/GenBank/DDBJ databases">
        <title>Updated reference genomes for cyclostephanoid diatoms.</title>
        <authorList>
            <person name="Roberts W.R."/>
            <person name="Alverson A.J."/>
        </authorList>
    </citation>
    <scope>NUCLEOTIDE SEQUENCE [LARGE SCALE GENOMIC DNA]</scope>
    <source>
        <strain evidence="2 3">AJA010-31</strain>
    </source>
</reference>
<comment type="caution">
    <text evidence="2">The sequence shown here is derived from an EMBL/GenBank/DDBJ whole genome shotgun (WGS) entry which is preliminary data.</text>
</comment>
<accession>A0ABD3NEZ9</accession>
<dbReference type="AlphaFoldDB" id="A0ABD3NEZ9"/>
<sequence length="351" mass="39629">MTNGRGLLSVFSLALRSMPQVKWKLSLSVLPLITSAALSSTSEGAAAARTPSNVIRSSRDYHLLEVVPHDVTSFTQGLTYYNGHIYEGTGMEHESHIFRHDPTDNMKTQAKISVTPSHLFGEGISHYYVWKDEDGKRVKEHRLIQLTWKDKVGFIYSLPDMKMIKEFTYETVTGEGWGITFIEHTNEFYVSDGSEWLMIWDAGTLEEKRKVAVTFDRGSETVKVDLVNELEFVDFDPSNDRPEMQQNCDTSGGNGRGECPNSARSSFTPAMRILANIWYQDVIVSIDPLSGKVKRVYNLGDIYPIHKRHEDRADCLNGISVTGKAPSDGNGLQIWVTGKLWPNMYRIQLIN</sequence>
<evidence type="ECO:0000313" key="3">
    <source>
        <dbReference type="Proteomes" id="UP001530400"/>
    </source>
</evidence>
<gene>
    <name evidence="2" type="ORF">ACHAWO_003971</name>
</gene>
<dbReference type="PANTHER" id="PTHR31270:SF1">
    <property type="entry name" value="GLUTAMINYL-PEPTIDE CYCLOTRANSFERASE"/>
    <property type="match status" value="1"/>
</dbReference>
<keyword evidence="3" id="KW-1185">Reference proteome</keyword>
<dbReference type="InterPro" id="IPR011047">
    <property type="entry name" value="Quinoprotein_ADH-like_sf"/>
</dbReference>